<dbReference type="GO" id="GO:0004222">
    <property type="term" value="F:metalloendopeptidase activity"/>
    <property type="evidence" value="ECO:0007669"/>
    <property type="project" value="InterPro"/>
</dbReference>
<proteinExistence type="inferred from homology"/>
<evidence type="ECO:0000256" key="7">
    <source>
        <dbReference type="RuleBase" id="RU003435"/>
    </source>
</evidence>
<evidence type="ECO:0000256" key="3">
    <source>
        <dbReference type="ARBA" id="ARBA00022723"/>
    </source>
</evidence>
<keyword evidence="6 7" id="KW-0482">Metalloprotease</keyword>
<dbReference type="SUPFAM" id="SSF55486">
    <property type="entry name" value="Metalloproteases ('zincins'), catalytic domain"/>
    <property type="match status" value="1"/>
</dbReference>
<organism evidence="9 10">
    <name type="scientific">Vitis vinifera</name>
    <name type="common">Grape</name>
    <dbReference type="NCBI Taxonomy" id="29760"/>
    <lineage>
        <taxon>Eukaryota</taxon>
        <taxon>Viridiplantae</taxon>
        <taxon>Streptophyta</taxon>
        <taxon>Embryophyta</taxon>
        <taxon>Tracheophyta</taxon>
        <taxon>Spermatophyta</taxon>
        <taxon>Magnoliopsida</taxon>
        <taxon>eudicotyledons</taxon>
        <taxon>Gunneridae</taxon>
        <taxon>Pentapetalae</taxon>
        <taxon>rosids</taxon>
        <taxon>Vitales</taxon>
        <taxon>Vitaceae</taxon>
        <taxon>Viteae</taxon>
        <taxon>Vitis</taxon>
    </lineage>
</organism>
<dbReference type="PANTHER" id="PTHR11804">
    <property type="entry name" value="PROTEASE M3 THIMET OLIGOPEPTIDASE-RELATED"/>
    <property type="match status" value="1"/>
</dbReference>
<sequence length="276" mass="30273">MTSGSNWQLCLSGPSSSSGAGLVVETVFHEFGHALQHMLTKQDEGLVSGIRGIEWDAVELPSQFMENWCYHSWLSQFTSATVQGLLFVHAFEGGGMTLWDTLMSIAKHYETGETLPEDVYLKLVAARTFRAGSLSLRQIRFATVDLELHSKYVPGGSETIYDVDQRVSKGTQVIPPLPEDRFLCSFSHIFAGGYAAGYYSYKWAEVLSADAFSAFEDAGLDDEKAVEETGKKFRETVLALGGGKAPLEVFVEFRGREPSPEALLRHNGLLSVTASA</sequence>
<dbReference type="AlphaFoldDB" id="A0A438FBF0"/>
<comment type="cofactor">
    <cofactor evidence="7">
        <name>Zn(2+)</name>
        <dbReference type="ChEBI" id="CHEBI:29105"/>
    </cofactor>
    <text evidence="7">Binds 1 zinc ion.</text>
</comment>
<feature type="domain" description="Peptidase M3A/M3B catalytic" evidence="8">
    <location>
        <begin position="24"/>
        <end position="79"/>
    </location>
</feature>
<dbReference type="EMBL" id="QGNW01001057">
    <property type="protein sequence ID" value="RVW57291.1"/>
    <property type="molecule type" value="Genomic_DNA"/>
</dbReference>
<dbReference type="PANTHER" id="PTHR11804:SF83">
    <property type="entry name" value="LD37516P"/>
    <property type="match status" value="1"/>
</dbReference>
<dbReference type="InterPro" id="IPR024077">
    <property type="entry name" value="Neurolysin/TOP_dom2"/>
</dbReference>
<dbReference type="GO" id="GO:0006508">
    <property type="term" value="P:proteolysis"/>
    <property type="evidence" value="ECO:0007669"/>
    <property type="project" value="UniProtKB-KW"/>
</dbReference>
<dbReference type="Gene3D" id="1.10.1370.10">
    <property type="entry name" value="Neurolysin, domain 3"/>
    <property type="match status" value="1"/>
</dbReference>
<evidence type="ECO:0000313" key="9">
    <source>
        <dbReference type="EMBL" id="RVW57291.1"/>
    </source>
</evidence>
<keyword evidence="5 7" id="KW-0862">Zinc</keyword>
<evidence type="ECO:0000256" key="2">
    <source>
        <dbReference type="ARBA" id="ARBA00022670"/>
    </source>
</evidence>
<dbReference type="Pfam" id="PF01432">
    <property type="entry name" value="Peptidase_M3"/>
    <property type="match status" value="2"/>
</dbReference>
<dbReference type="GO" id="GO:0046872">
    <property type="term" value="F:metal ion binding"/>
    <property type="evidence" value="ECO:0007669"/>
    <property type="project" value="UniProtKB-UniRule"/>
</dbReference>
<keyword evidence="2 7" id="KW-0645">Protease</keyword>
<evidence type="ECO:0000256" key="5">
    <source>
        <dbReference type="ARBA" id="ARBA00022833"/>
    </source>
</evidence>
<protein>
    <submittedName>
        <fullName evidence="9">Organellar oligopeptidase A, chloroplastic/mitochondrial</fullName>
    </submittedName>
</protein>
<comment type="similarity">
    <text evidence="1 7">Belongs to the peptidase M3 family.</text>
</comment>
<gene>
    <name evidence="9" type="primary">OOP_2</name>
    <name evidence="9" type="ORF">CK203_079259</name>
</gene>
<evidence type="ECO:0000259" key="8">
    <source>
        <dbReference type="Pfam" id="PF01432"/>
    </source>
</evidence>
<evidence type="ECO:0000256" key="6">
    <source>
        <dbReference type="ARBA" id="ARBA00023049"/>
    </source>
</evidence>
<keyword evidence="3 7" id="KW-0479">Metal-binding</keyword>
<accession>A0A438FBF0</accession>
<evidence type="ECO:0000313" key="10">
    <source>
        <dbReference type="Proteomes" id="UP000288805"/>
    </source>
</evidence>
<evidence type="ECO:0000256" key="1">
    <source>
        <dbReference type="ARBA" id="ARBA00006040"/>
    </source>
</evidence>
<dbReference type="Proteomes" id="UP000288805">
    <property type="component" value="Unassembled WGS sequence"/>
</dbReference>
<keyword evidence="4 7" id="KW-0378">Hydrolase</keyword>
<evidence type="ECO:0000256" key="4">
    <source>
        <dbReference type="ARBA" id="ARBA00022801"/>
    </source>
</evidence>
<comment type="caution">
    <text evidence="9">The sequence shown here is derived from an EMBL/GenBank/DDBJ whole genome shotgun (WGS) entry which is preliminary data.</text>
</comment>
<dbReference type="InterPro" id="IPR001567">
    <property type="entry name" value="Pept_M3A_M3B_dom"/>
</dbReference>
<name>A0A438FBF0_VITVI</name>
<dbReference type="Gene3D" id="1.10.1370.40">
    <property type="match status" value="1"/>
</dbReference>
<dbReference type="InterPro" id="IPR045090">
    <property type="entry name" value="Pept_M3A_M3B"/>
</dbReference>
<feature type="domain" description="Peptidase M3A/M3B catalytic" evidence="8">
    <location>
        <begin position="102"/>
        <end position="268"/>
    </location>
</feature>
<reference evidence="9 10" key="1">
    <citation type="journal article" date="2018" name="PLoS Genet.">
        <title>Population sequencing reveals clonal diversity and ancestral inbreeding in the grapevine cultivar Chardonnay.</title>
        <authorList>
            <person name="Roach M.J."/>
            <person name="Johnson D.L."/>
            <person name="Bohlmann J."/>
            <person name="van Vuuren H.J."/>
            <person name="Jones S.J."/>
            <person name="Pretorius I.S."/>
            <person name="Schmidt S.A."/>
            <person name="Borneman A.R."/>
        </authorList>
    </citation>
    <scope>NUCLEOTIDE SEQUENCE [LARGE SCALE GENOMIC DNA]</scope>
    <source>
        <strain evidence="10">cv. Chardonnay</strain>
        <tissue evidence="9">Leaf</tissue>
    </source>
</reference>
<dbReference type="FunFam" id="1.10.1370.40:FF:000006">
    <property type="entry name" value="Organellar oligopeptidase A, chloroplastic/mitochondrial"/>
    <property type="match status" value="1"/>
</dbReference>